<protein>
    <submittedName>
        <fullName evidence="1">Uncharacterized protein</fullName>
    </submittedName>
</protein>
<dbReference type="RefSeq" id="WP_349639742.1">
    <property type="nucleotide sequence ID" value="NZ_CP090958.1"/>
</dbReference>
<evidence type="ECO:0000313" key="2">
    <source>
        <dbReference type="Proteomes" id="UP001209083"/>
    </source>
</evidence>
<evidence type="ECO:0000313" key="1">
    <source>
        <dbReference type="EMBL" id="WGW12934.1"/>
    </source>
</evidence>
<dbReference type="EMBL" id="CP090958">
    <property type="protein sequence ID" value="WGW12934.1"/>
    <property type="molecule type" value="Genomic_DNA"/>
</dbReference>
<name>A0ABY8QV77_9MICO</name>
<organism evidence="1 2">
    <name type="scientific">Saxibacter everestensis</name>
    <dbReference type="NCBI Taxonomy" id="2909229"/>
    <lineage>
        <taxon>Bacteria</taxon>
        <taxon>Bacillati</taxon>
        <taxon>Actinomycetota</taxon>
        <taxon>Actinomycetes</taxon>
        <taxon>Micrococcales</taxon>
        <taxon>Brevibacteriaceae</taxon>
        <taxon>Saxibacter</taxon>
    </lineage>
</organism>
<sequence length="103" mass="11546">MHTGHIRSFVYDIADLYKADLTIPLAFDLASKEIEDLGRAARLALRDKFHGSAFLNQCVKDIRHLLLPDDEVQDSDDLGHDVVQLWDGSQRSVAAGTSYDVDF</sequence>
<gene>
    <name evidence="1" type="ORF">LWF01_03940</name>
</gene>
<dbReference type="Proteomes" id="UP001209083">
    <property type="component" value="Chromosome"/>
</dbReference>
<reference evidence="1 2" key="1">
    <citation type="submission" date="2023-05" db="EMBL/GenBank/DDBJ databases">
        <title>Lithophilousrod everest ZFBP1038 complete genpme.</title>
        <authorList>
            <person name="Tian M."/>
        </authorList>
    </citation>
    <scope>NUCLEOTIDE SEQUENCE [LARGE SCALE GENOMIC DNA]</scope>
    <source>
        <strain evidence="1 2">ZFBP1038</strain>
    </source>
</reference>
<proteinExistence type="predicted"/>
<dbReference type="Gene3D" id="1.20.120.920">
    <property type="entry name" value="CRISPR-associated endonuclease Cas1, C-terminal domain"/>
    <property type="match status" value="1"/>
</dbReference>
<keyword evidence="2" id="KW-1185">Reference proteome</keyword>
<accession>A0ABY8QV77</accession>
<dbReference type="InterPro" id="IPR042206">
    <property type="entry name" value="CRISPR-assoc_Cas1_C"/>
</dbReference>